<dbReference type="RefSeq" id="XP_056692066.1">
    <property type="nucleotide sequence ID" value="XM_056836088.1"/>
</dbReference>
<proteinExistence type="predicted"/>
<dbReference type="InterPro" id="IPR044730">
    <property type="entry name" value="RNase_H-like_dom_plant"/>
</dbReference>
<dbReference type="GeneID" id="130467546"/>
<reference evidence="3" key="1">
    <citation type="journal article" date="2021" name="Nat. Commun.">
        <title>Genomic analyses provide insights into spinach domestication and the genetic basis of agronomic traits.</title>
        <authorList>
            <person name="Cai X."/>
            <person name="Sun X."/>
            <person name="Xu C."/>
            <person name="Sun H."/>
            <person name="Wang X."/>
            <person name="Ge C."/>
            <person name="Zhang Z."/>
            <person name="Wang Q."/>
            <person name="Fei Z."/>
            <person name="Jiao C."/>
            <person name="Wang Q."/>
        </authorList>
    </citation>
    <scope>NUCLEOTIDE SEQUENCE [LARGE SCALE GENOMIC DNA]</scope>
    <source>
        <strain evidence="3">cv. Varoflay</strain>
    </source>
</reference>
<dbReference type="CDD" id="cd06222">
    <property type="entry name" value="RNase_H_like"/>
    <property type="match status" value="1"/>
</dbReference>
<gene>
    <name evidence="4" type="primary">LOC130467546</name>
</gene>
<dbReference type="InterPro" id="IPR026960">
    <property type="entry name" value="RVT-Znf"/>
</dbReference>
<dbReference type="PANTHER" id="PTHR47074">
    <property type="entry name" value="BNAC02G40300D PROTEIN"/>
    <property type="match status" value="1"/>
</dbReference>
<evidence type="ECO:0000313" key="4">
    <source>
        <dbReference type="RefSeq" id="XP_056692066.1"/>
    </source>
</evidence>
<keyword evidence="3" id="KW-1185">Reference proteome</keyword>
<dbReference type="PANTHER" id="PTHR47074:SF11">
    <property type="entry name" value="REVERSE TRANSCRIPTASE-LIKE PROTEIN"/>
    <property type="match status" value="1"/>
</dbReference>
<dbReference type="Gene3D" id="3.30.420.10">
    <property type="entry name" value="Ribonuclease H-like superfamily/Ribonuclease H"/>
    <property type="match status" value="1"/>
</dbReference>
<evidence type="ECO:0008006" key="5">
    <source>
        <dbReference type="Google" id="ProtNLM"/>
    </source>
</evidence>
<name>A0ABM3R8Y8_SPIOL</name>
<dbReference type="InterPro" id="IPR002156">
    <property type="entry name" value="RNaseH_domain"/>
</dbReference>
<dbReference type="InterPro" id="IPR012337">
    <property type="entry name" value="RNaseH-like_sf"/>
</dbReference>
<evidence type="ECO:0000313" key="3">
    <source>
        <dbReference type="Proteomes" id="UP000813463"/>
    </source>
</evidence>
<dbReference type="SUPFAM" id="SSF53098">
    <property type="entry name" value="Ribonuclease H-like"/>
    <property type="match status" value="1"/>
</dbReference>
<protein>
    <recommendedName>
        <fullName evidence="5">RNase H type-1 domain-containing protein</fullName>
    </recommendedName>
</protein>
<dbReference type="Pfam" id="PF13966">
    <property type="entry name" value="zf-RVT"/>
    <property type="match status" value="1"/>
</dbReference>
<sequence>MEVIKVREKMVGSNLVINGEEDESDMNLNGEDERLWETAWRLHRNSQLLLSKIYHAKDNSALSLGRTTKIKAGTSWGFRGIRKAENTLLQGCAWKIGSGCNVFAGRDKWMNGRVPVFSSHVCLRDAQNWKVSAFINQQTFQWDAVKVWENFESTDARAILSTELPGNRKDDYLIWPRHKSGNYTVKSGYAYLQDLNKEDTNVNFLQLNQAFYKQLWAFKIPPNWKIFIWKIMLRSLVVKVNLLSRGIQIDVGCLICGDQEEDDQHVFRWCSIARQVWMCGFLGIHSTFKENLSLQEWILYYIRFFIISDGQQGDRLPYFFSTLWALWISRNHKVFRGQNPTVHAVLAQVEDVMTQYRVLLIDIGQGNEGSITYHLQVDAAWQKNSHRAGMGWFLSSTTVVVNGEKEGNDWGMASSASHAEAKACLQGIDWAISHSIDSICIFTDSATLVTNLQNFGTPDYQQEWTLSSILHKGKNFSRCIIHKVDRDRVQQAHNLAQAAIQLGIRVAQQPLEPD</sequence>
<dbReference type="InterPro" id="IPR052929">
    <property type="entry name" value="RNase_H-like_EbsB-rel"/>
</dbReference>
<feature type="domain" description="Reverse transcriptase zinc-binding" evidence="2">
    <location>
        <begin position="183"/>
        <end position="277"/>
    </location>
</feature>
<reference evidence="4" key="2">
    <citation type="submission" date="2025-08" db="UniProtKB">
        <authorList>
            <consortium name="RefSeq"/>
        </authorList>
    </citation>
    <scope>IDENTIFICATION</scope>
    <source>
        <tissue evidence="4">Leaf</tissue>
    </source>
</reference>
<evidence type="ECO:0000259" key="1">
    <source>
        <dbReference type="Pfam" id="PF13456"/>
    </source>
</evidence>
<dbReference type="Proteomes" id="UP000813463">
    <property type="component" value="Chromosome 2"/>
</dbReference>
<organism evidence="3 4">
    <name type="scientific">Spinacia oleracea</name>
    <name type="common">Spinach</name>
    <dbReference type="NCBI Taxonomy" id="3562"/>
    <lineage>
        <taxon>Eukaryota</taxon>
        <taxon>Viridiplantae</taxon>
        <taxon>Streptophyta</taxon>
        <taxon>Embryophyta</taxon>
        <taxon>Tracheophyta</taxon>
        <taxon>Spermatophyta</taxon>
        <taxon>Magnoliopsida</taxon>
        <taxon>eudicotyledons</taxon>
        <taxon>Gunneridae</taxon>
        <taxon>Pentapetalae</taxon>
        <taxon>Caryophyllales</taxon>
        <taxon>Chenopodiaceae</taxon>
        <taxon>Chenopodioideae</taxon>
        <taxon>Anserineae</taxon>
        <taxon>Spinacia</taxon>
    </lineage>
</organism>
<feature type="domain" description="RNase H type-1" evidence="1">
    <location>
        <begin position="377"/>
        <end position="499"/>
    </location>
</feature>
<dbReference type="Pfam" id="PF13456">
    <property type="entry name" value="RVT_3"/>
    <property type="match status" value="1"/>
</dbReference>
<dbReference type="InterPro" id="IPR036397">
    <property type="entry name" value="RNaseH_sf"/>
</dbReference>
<accession>A0ABM3R8Y8</accession>
<evidence type="ECO:0000259" key="2">
    <source>
        <dbReference type="Pfam" id="PF13966"/>
    </source>
</evidence>